<keyword evidence="2" id="KW-1185">Reference proteome</keyword>
<dbReference type="AlphaFoldDB" id="A0A1V6QAT5"/>
<gene>
    <name evidence="1" type="ORF">PENANT_c008G01746</name>
</gene>
<dbReference type="EMBL" id="MDYN01000008">
    <property type="protein sequence ID" value="OQD86348.1"/>
    <property type="molecule type" value="Genomic_DNA"/>
</dbReference>
<sequence length="82" mass="9537">MSSHPLTTREVWKLINSLKTIITYKAALIESTKAEVKEVKHDQNVLFGQNKELYHELALRSQVKTYPPKPPARSWLPRKEHS</sequence>
<dbReference type="STRING" id="416450.A0A1V6QAT5"/>
<comment type="caution">
    <text evidence="1">The sequence shown here is derived from an EMBL/GenBank/DDBJ whole genome shotgun (WGS) entry which is preliminary data.</text>
</comment>
<protein>
    <submittedName>
        <fullName evidence="1">Uncharacterized protein</fullName>
    </submittedName>
</protein>
<organism evidence="1 2">
    <name type="scientific">Penicillium antarcticum</name>
    <dbReference type="NCBI Taxonomy" id="416450"/>
    <lineage>
        <taxon>Eukaryota</taxon>
        <taxon>Fungi</taxon>
        <taxon>Dikarya</taxon>
        <taxon>Ascomycota</taxon>
        <taxon>Pezizomycotina</taxon>
        <taxon>Eurotiomycetes</taxon>
        <taxon>Eurotiomycetidae</taxon>
        <taxon>Eurotiales</taxon>
        <taxon>Aspergillaceae</taxon>
        <taxon>Penicillium</taxon>
    </lineage>
</organism>
<name>A0A1V6QAT5_9EURO</name>
<accession>A0A1V6QAT5</accession>
<evidence type="ECO:0000313" key="2">
    <source>
        <dbReference type="Proteomes" id="UP000191672"/>
    </source>
</evidence>
<evidence type="ECO:0000313" key="1">
    <source>
        <dbReference type="EMBL" id="OQD86348.1"/>
    </source>
</evidence>
<dbReference type="Proteomes" id="UP000191672">
    <property type="component" value="Unassembled WGS sequence"/>
</dbReference>
<reference evidence="2" key="1">
    <citation type="journal article" date="2017" name="Nat. Microbiol.">
        <title>Global analysis of biosynthetic gene clusters reveals vast potential of secondary metabolite production in Penicillium species.</title>
        <authorList>
            <person name="Nielsen J.C."/>
            <person name="Grijseels S."/>
            <person name="Prigent S."/>
            <person name="Ji B."/>
            <person name="Dainat J."/>
            <person name="Nielsen K.F."/>
            <person name="Frisvad J.C."/>
            <person name="Workman M."/>
            <person name="Nielsen J."/>
        </authorList>
    </citation>
    <scope>NUCLEOTIDE SEQUENCE [LARGE SCALE GENOMIC DNA]</scope>
    <source>
        <strain evidence="2">IBT 31811</strain>
    </source>
</reference>
<proteinExistence type="predicted"/>